<evidence type="ECO:0000313" key="3">
    <source>
        <dbReference type="Proteomes" id="UP001236723"/>
    </source>
</evidence>
<evidence type="ECO:0000313" key="2">
    <source>
        <dbReference type="EMBL" id="MDQ0350258.1"/>
    </source>
</evidence>
<name>A0ABU0DP79_9BACI</name>
<dbReference type="PROSITE" id="PS51819">
    <property type="entry name" value="VOC"/>
    <property type="match status" value="1"/>
</dbReference>
<dbReference type="SUPFAM" id="SSF54593">
    <property type="entry name" value="Glyoxalase/Bleomycin resistance protein/Dihydroxybiphenyl dioxygenase"/>
    <property type="match status" value="1"/>
</dbReference>
<dbReference type="RefSeq" id="WP_307064969.1">
    <property type="nucleotide sequence ID" value="NZ_JAUSUP010000001.1"/>
</dbReference>
<organism evidence="2 3">
    <name type="scientific">Alkalibacillus filiformis</name>
    <dbReference type="NCBI Taxonomy" id="200990"/>
    <lineage>
        <taxon>Bacteria</taxon>
        <taxon>Bacillati</taxon>
        <taxon>Bacillota</taxon>
        <taxon>Bacilli</taxon>
        <taxon>Bacillales</taxon>
        <taxon>Bacillaceae</taxon>
        <taxon>Alkalibacillus</taxon>
    </lineage>
</organism>
<comment type="caution">
    <text evidence="2">The sequence shown here is derived from an EMBL/GenBank/DDBJ whole genome shotgun (WGS) entry which is preliminary data.</text>
</comment>
<dbReference type="Gene3D" id="3.10.180.10">
    <property type="entry name" value="2,3-Dihydroxybiphenyl 1,2-Dioxygenase, domain 1"/>
    <property type="match status" value="1"/>
</dbReference>
<reference evidence="2 3" key="1">
    <citation type="submission" date="2023-07" db="EMBL/GenBank/DDBJ databases">
        <title>Genomic Encyclopedia of Type Strains, Phase IV (KMG-IV): sequencing the most valuable type-strain genomes for metagenomic binning, comparative biology and taxonomic classification.</title>
        <authorList>
            <person name="Goeker M."/>
        </authorList>
    </citation>
    <scope>NUCLEOTIDE SEQUENCE [LARGE SCALE GENOMIC DNA]</scope>
    <source>
        <strain evidence="2 3">DSM 15448</strain>
    </source>
</reference>
<keyword evidence="3" id="KW-1185">Reference proteome</keyword>
<dbReference type="InterPro" id="IPR029068">
    <property type="entry name" value="Glyas_Bleomycin-R_OHBP_Dase"/>
</dbReference>
<accession>A0ABU0DP79</accession>
<gene>
    <name evidence="2" type="ORF">J2R98_000061</name>
</gene>
<dbReference type="EC" id="4.4.1.5" evidence="2"/>
<feature type="domain" description="VOC" evidence="1">
    <location>
        <begin position="4"/>
        <end position="118"/>
    </location>
</feature>
<protein>
    <submittedName>
        <fullName evidence="2">Lactoylglutathione lyase</fullName>
        <ecNumber evidence="2">4.4.1.5</ecNumber>
    </submittedName>
</protein>
<dbReference type="Pfam" id="PF12681">
    <property type="entry name" value="Glyoxalase_2"/>
    <property type="match status" value="1"/>
</dbReference>
<dbReference type="Proteomes" id="UP001236723">
    <property type="component" value="Unassembled WGS sequence"/>
</dbReference>
<keyword evidence="2" id="KW-0456">Lyase</keyword>
<dbReference type="GO" id="GO:0004462">
    <property type="term" value="F:lactoylglutathione lyase activity"/>
    <property type="evidence" value="ECO:0007669"/>
    <property type="project" value="UniProtKB-EC"/>
</dbReference>
<proteinExistence type="predicted"/>
<sequence>MNFREFGLLLFVERYDECLAFYRDFLQLEVRNVNDTLVSFELPHGYLMVEQGGSGFHEEKSRHQNPTVLRFDVVSLSESVKELEERGVQFIEKFKTFDWGTIAVLNDPDGNRIELGEINQSSGSFKGNH</sequence>
<dbReference type="EMBL" id="JAUSUP010000001">
    <property type="protein sequence ID" value="MDQ0350258.1"/>
    <property type="molecule type" value="Genomic_DNA"/>
</dbReference>
<dbReference type="InterPro" id="IPR025870">
    <property type="entry name" value="Glyoxalase-like_dom"/>
</dbReference>
<evidence type="ECO:0000259" key="1">
    <source>
        <dbReference type="PROSITE" id="PS51819"/>
    </source>
</evidence>
<dbReference type="InterPro" id="IPR037523">
    <property type="entry name" value="VOC_core"/>
</dbReference>